<feature type="domain" description="HTH tetR-type" evidence="6">
    <location>
        <begin position="21"/>
        <end position="81"/>
    </location>
</feature>
<evidence type="ECO:0000259" key="6">
    <source>
        <dbReference type="PROSITE" id="PS50977"/>
    </source>
</evidence>
<dbReference type="InterPro" id="IPR001647">
    <property type="entry name" value="HTH_TetR"/>
</dbReference>
<proteinExistence type="predicted"/>
<dbReference type="PANTHER" id="PTHR30055:SF234">
    <property type="entry name" value="HTH-TYPE TRANSCRIPTIONAL REGULATOR BETI"/>
    <property type="match status" value="1"/>
</dbReference>
<dbReference type="SUPFAM" id="SSF48498">
    <property type="entry name" value="Tetracyclin repressor-like, C-terminal domain"/>
    <property type="match status" value="1"/>
</dbReference>
<dbReference type="Proteomes" id="UP001233314">
    <property type="component" value="Unassembled WGS sequence"/>
</dbReference>
<evidence type="ECO:0000256" key="3">
    <source>
        <dbReference type="ARBA" id="ARBA00023163"/>
    </source>
</evidence>
<evidence type="ECO:0000313" key="8">
    <source>
        <dbReference type="Proteomes" id="UP001233314"/>
    </source>
</evidence>
<dbReference type="Gene3D" id="1.10.357.10">
    <property type="entry name" value="Tetracycline Repressor, domain 2"/>
    <property type="match status" value="1"/>
</dbReference>
<evidence type="ECO:0000256" key="2">
    <source>
        <dbReference type="ARBA" id="ARBA00023125"/>
    </source>
</evidence>
<organism evidence="7 8">
    <name type="scientific">Nocardioides jiangxiensis</name>
    <dbReference type="NCBI Taxonomy" id="3064524"/>
    <lineage>
        <taxon>Bacteria</taxon>
        <taxon>Bacillati</taxon>
        <taxon>Actinomycetota</taxon>
        <taxon>Actinomycetes</taxon>
        <taxon>Propionibacteriales</taxon>
        <taxon>Nocardioidaceae</taxon>
        <taxon>Nocardioides</taxon>
    </lineage>
</organism>
<keyword evidence="8" id="KW-1185">Reference proteome</keyword>
<keyword evidence="1" id="KW-0805">Transcription regulation</keyword>
<dbReference type="PROSITE" id="PS50977">
    <property type="entry name" value="HTH_TETR_2"/>
    <property type="match status" value="1"/>
</dbReference>
<name>A0ABT9B5H2_9ACTN</name>
<keyword evidence="3" id="KW-0804">Transcription</keyword>
<dbReference type="InterPro" id="IPR036271">
    <property type="entry name" value="Tet_transcr_reg_TetR-rel_C_sf"/>
</dbReference>
<dbReference type="EMBL" id="JAUQTA010000001">
    <property type="protein sequence ID" value="MDO7868847.1"/>
    <property type="molecule type" value="Genomic_DNA"/>
</dbReference>
<feature type="region of interest" description="Disordered" evidence="5">
    <location>
        <begin position="1"/>
        <end position="22"/>
    </location>
</feature>
<evidence type="ECO:0000256" key="4">
    <source>
        <dbReference type="PROSITE-ProRule" id="PRU00335"/>
    </source>
</evidence>
<gene>
    <name evidence="7" type="ORF">Q5722_10755</name>
</gene>
<dbReference type="Pfam" id="PF00440">
    <property type="entry name" value="TetR_N"/>
    <property type="match status" value="1"/>
</dbReference>
<accession>A0ABT9B5H2</accession>
<reference evidence="7 8" key="1">
    <citation type="submission" date="2023-07" db="EMBL/GenBank/DDBJ databases">
        <title>Nocardioides sp. nov WY-20 isolated from soil.</title>
        <authorList>
            <person name="Liu B."/>
            <person name="Wan Y."/>
        </authorList>
    </citation>
    <scope>NUCLEOTIDE SEQUENCE [LARGE SCALE GENOMIC DNA]</scope>
    <source>
        <strain evidence="7 8">WY-20</strain>
    </source>
</reference>
<feature type="DNA-binding region" description="H-T-H motif" evidence="4">
    <location>
        <begin position="44"/>
        <end position="63"/>
    </location>
</feature>
<evidence type="ECO:0000256" key="5">
    <source>
        <dbReference type="SAM" id="MobiDB-lite"/>
    </source>
</evidence>
<keyword evidence="2 4" id="KW-0238">DNA-binding</keyword>
<dbReference type="InterPro" id="IPR009057">
    <property type="entry name" value="Homeodomain-like_sf"/>
</dbReference>
<sequence>MSSAERTGRTYGGASPAQRTSERRSRLLEAGLALYGTRGFAATSIDAVCAEAGLTKRYFYESFGSAEELLTAVYLDATARVQGQVAEAILVAGDDVRHRAAAGIAAYFHVIDTDRPTANVILSELLPLAGSARDAIRGATASWTALVATALDGRRYRGHDTRLVAAAVWALLAGSAIRWALDDYAEPVEALIALTSDVVADVLAGVDD</sequence>
<protein>
    <submittedName>
        <fullName evidence="7">TetR/AcrR family transcriptional regulator</fullName>
    </submittedName>
</protein>
<comment type="caution">
    <text evidence="7">The sequence shown here is derived from an EMBL/GenBank/DDBJ whole genome shotgun (WGS) entry which is preliminary data.</text>
</comment>
<dbReference type="RefSeq" id="WP_305028201.1">
    <property type="nucleotide sequence ID" value="NZ_JAUQTA010000001.1"/>
</dbReference>
<dbReference type="SUPFAM" id="SSF46689">
    <property type="entry name" value="Homeodomain-like"/>
    <property type="match status" value="1"/>
</dbReference>
<dbReference type="InterPro" id="IPR050109">
    <property type="entry name" value="HTH-type_TetR-like_transc_reg"/>
</dbReference>
<evidence type="ECO:0000313" key="7">
    <source>
        <dbReference type="EMBL" id="MDO7868847.1"/>
    </source>
</evidence>
<dbReference type="PANTHER" id="PTHR30055">
    <property type="entry name" value="HTH-TYPE TRANSCRIPTIONAL REGULATOR RUTR"/>
    <property type="match status" value="1"/>
</dbReference>
<evidence type="ECO:0000256" key="1">
    <source>
        <dbReference type="ARBA" id="ARBA00023015"/>
    </source>
</evidence>